<dbReference type="InterPro" id="IPR036864">
    <property type="entry name" value="Zn2-C6_fun-type_DNA-bd_sf"/>
</dbReference>
<dbReference type="SMART" id="SM00066">
    <property type="entry name" value="GAL4"/>
    <property type="match status" value="1"/>
</dbReference>
<dbReference type="EMBL" id="SPOI01000079">
    <property type="protein sequence ID" value="TIB38007.1"/>
    <property type="molecule type" value="Genomic_DNA"/>
</dbReference>
<dbReference type="Gene3D" id="4.10.240.10">
    <property type="entry name" value="Zn(2)-C6 fungal-type DNA-binding domain"/>
    <property type="match status" value="1"/>
</dbReference>
<dbReference type="SMART" id="SM00906">
    <property type="entry name" value="Fungal_trans"/>
    <property type="match status" value="1"/>
</dbReference>
<dbReference type="GO" id="GO:0008270">
    <property type="term" value="F:zinc ion binding"/>
    <property type="evidence" value="ECO:0007669"/>
    <property type="project" value="InterPro"/>
</dbReference>
<evidence type="ECO:0000313" key="7">
    <source>
        <dbReference type="Proteomes" id="UP000310689"/>
    </source>
</evidence>
<feature type="region of interest" description="Disordered" evidence="4">
    <location>
        <begin position="90"/>
        <end position="119"/>
    </location>
</feature>
<comment type="subcellular location">
    <subcellularLocation>
        <location evidence="1">Nucleus</location>
    </subcellularLocation>
</comment>
<reference evidence="6 7" key="1">
    <citation type="submission" date="2019-03" db="EMBL/GenBank/DDBJ databases">
        <title>Sequencing 23 genomes of Wallemia ichthyophaga.</title>
        <authorList>
            <person name="Gostincar C."/>
        </authorList>
    </citation>
    <scope>NUCLEOTIDE SEQUENCE [LARGE SCALE GENOMIC DNA]</scope>
    <source>
        <strain evidence="6 7">EXF-6200</strain>
    </source>
</reference>
<evidence type="ECO:0000256" key="2">
    <source>
        <dbReference type="ARBA" id="ARBA00022723"/>
    </source>
</evidence>
<keyword evidence="3" id="KW-0539">Nucleus</keyword>
<dbReference type="PANTHER" id="PTHR31001:SF87">
    <property type="entry name" value="COL-21"/>
    <property type="match status" value="1"/>
</dbReference>
<dbReference type="AlphaFoldDB" id="A0A4T0J793"/>
<evidence type="ECO:0000256" key="1">
    <source>
        <dbReference type="ARBA" id="ARBA00004123"/>
    </source>
</evidence>
<feature type="region of interest" description="Disordered" evidence="4">
    <location>
        <begin position="594"/>
        <end position="685"/>
    </location>
</feature>
<dbReference type="GO" id="GO:0003677">
    <property type="term" value="F:DNA binding"/>
    <property type="evidence" value="ECO:0007669"/>
    <property type="project" value="InterPro"/>
</dbReference>
<dbReference type="GO" id="GO:0006351">
    <property type="term" value="P:DNA-templated transcription"/>
    <property type="evidence" value="ECO:0007669"/>
    <property type="project" value="InterPro"/>
</dbReference>
<evidence type="ECO:0000256" key="4">
    <source>
        <dbReference type="SAM" id="MobiDB-lite"/>
    </source>
</evidence>
<feature type="compositionally biased region" description="Polar residues" evidence="4">
    <location>
        <begin position="101"/>
        <end position="115"/>
    </location>
</feature>
<dbReference type="InterPro" id="IPR007219">
    <property type="entry name" value="XnlR_reg_dom"/>
</dbReference>
<proteinExistence type="predicted"/>
<protein>
    <recommendedName>
        <fullName evidence="5">Zn(2)-C6 fungal-type domain-containing protein</fullName>
    </recommendedName>
</protein>
<dbReference type="InterPro" id="IPR050613">
    <property type="entry name" value="Sec_Metabolite_Reg"/>
</dbReference>
<gene>
    <name evidence="6" type="ORF">E3P86_01903</name>
</gene>
<dbReference type="GO" id="GO:0005634">
    <property type="term" value="C:nucleus"/>
    <property type="evidence" value="ECO:0007669"/>
    <property type="project" value="UniProtKB-SubCell"/>
</dbReference>
<feature type="compositionally biased region" description="Basic and acidic residues" evidence="4">
    <location>
        <begin position="650"/>
        <end position="676"/>
    </location>
</feature>
<name>A0A4T0J793_WALIC</name>
<sequence>MSSSSKSQRKRVHYSCYECHRRKQKCNRQQPCDQCIARRIPHLCRQFIDGVHDPYQSDLDIHGRLDALTNTVNNLTNLLTNHFSDKCNSHHDNTNDNTHDYPQNTHDNTQKSNQGRLDKGRFFGSSAMTSVSDNSLLNLHQQESNVDKLSRLLSSSGIPINHLDHAIACLPRKHLQDGLLGLYFNEIDWRYPLFSPTFYSSYHSLHHCLQSGTRSLTPHSIRFIPLLFITLAIATLTAPDNLVGDTPTRTHLHQSLYGASRRSANLAAAMQDDDLDSVLCGLLTARYLILVRRASEGFVPLGAAIHTAQALGLHRDPSALNISRTLDQELRRKVWSYIYHQDRMSSLLLGRPLAISDADCDTRPPTNMTDEDLESRAEEAGEVGEVGGVEMTSTHSLHTPTIMSYTILRHVLAQLMGRIQTAAFGMRPPPYSVILELDGELQKFKQALPPYFQLDEPDLTHDSALKYLSTHRYFLSTEFYFVRITLHRPYLILGKSHSTKYSPSRVAAIESAKADLVARKQYQDRAVTRPAKLSAGSYRIMTSLMILGIALVLTPTGAEADELRAFLDHHTTGVDEATVRELAVLELFKRGASEVSRDAGGSRGRRGSKSGGVRGRGAKSAAGRSRLELDETGEAAGKDRSKRRRTSGYVRRDELGDYGEHGEHGEHTVHTQTEHPHHPHHTQHTNFNLGELDIHSHPLTIKSELPIEPDPAASLNPSFPLGAQNFPEICTTSSSDAALLEYSGGVGDVGVVNGAGSSGTNNSHTSHTPQTAQSDIEMDLLGEHAQALLNQWLDVNSLTSSTPPGHTQHDNTQSDDREMHFWQNLVSTLSS</sequence>
<dbReference type="SUPFAM" id="SSF57701">
    <property type="entry name" value="Zn2/Cys6 DNA-binding domain"/>
    <property type="match status" value="1"/>
</dbReference>
<dbReference type="PROSITE" id="PS00463">
    <property type="entry name" value="ZN2_CY6_FUNGAL_1"/>
    <property type="match status" value="1"/>
</dbReference>
<organism evidence="6 7">
    <name type="scientific">Wallemia ichthyophaga</name>
    <dbReference type="NCBI Taxonomy" id="245174"/>
    <lineage>
        <taxon>Eukaryota</taxon>
        <taxon>Fungi</taxon>
        <taxon>Dikarya</taxon>
        <taxon>Basidiomycota</taxon>
        <taxon>Wallemiomycotina</taxon>
        <taxon>Wallemiomycetes</taxon>
        <taxon>Wallemiales</taxon>
        <taxon>Wallemiaceae</taxon>
        <taxon>Wallemia</taxon>
    </lineage>
</organism>
<dbReference type="Proteomes" id="UP000310689">
    <property type="component" value="Unassembled WGS sequence"/>
</dbReference>
<evidence type="ECO:0000259" key="5">
    <source>
        <dbReference type="PROSITE" id="PS50048"/>
    </source>
</evidence>
<accession>A0A4T0J793</accession>
<feature type="domain" description="Zn(2)-C6 fungal-type" evidence="5">
    <location>
        <begin position="15"/>
        <end position="46"/>
    </location>
</feature>
<dbReference type="GO" id="GO:0000981">
    <property type="term" value="F:DNA-binding transcription factor activity, RNA polymerase II-specific"/>
    <property type="evidence" value="ECO:0007669"/>
    <property type="project" value="InterPro"/>
</dbReference>
<dbReference type="InterPro" id="IPR001138">
    <property type="entry name" value="Zn2Cys6_DnaBD"/>
</dbReference>
<dbReference type="PROSITE" id="PS50048">
    <property type="entry name" value="ZN2_CY6_FUNGAL_2"/>
    <property type="match status" value="1"/>
</dbReference>
<feature type="compositionally biased region" description="Basic and acidic residues" evidence="4">
    <location>
        <begin position="90"/>
        <end position="99"/>
    </location>
</feature>
<dbReference type="CDD" id="cd00067">
    <property type="entry name" value="GAL4"/>
    <property type="match status" value="1"/>
</dbReference>
<evidence type="ECO:0000256" key="3">
    <source>
        <dbReference type="ARBA" id="ARBA00023242"/>
    </source>
</evidence>
<comment type="caution">
    <text evidence="6">The sequence shown here is derived from an EMBL/GenBank/DDBJ whole genome shotgun (WGS) entry which is preliminary data.</text>
</comment>
<dbReference type="CDD" id="cd12148">
    <property type="entry name" value="fungal_TF_MHR"/>
    <property type="match status" value="1"/>
</dbReference>
<dbReference type="Pfam" id="PF04082">
    <property type="entry name" value="Fungal_trans"/>
    <property type="match status" value="1"/>
</dbReference>
<dbReference type="PANTHER" id="PTHR31001">
    <property type="entry name" value="UNCHARACTERIZED TRANSCRIPTIONAL REGULATORY PROTEIN"/>
    <property type="match status" value="1"/>
</dbReference>
<evidence type="ECO:0000313" key="6">
    <source>
        <dbReference type="EMBL" id="TIB38007.1"/>
    </source>
</evidence>
<keyword evidence="2" id="KW-0479">Metal-binding</keyword>